<dbReference type="AlphaFoldDB" id="A0A1A8BDZ0"/>
<protein>
    <submittedName>
        <fullName evidence="1">Uncharacterized protein</fullName>
    </submittedName>
</protein>
<feature type="non-terminal residue" evidence="1">
    <location>
        <position position="1"/>
    </location>
</feature>
<reference evidence="1" key="2">
    <citation type="submission" date="2016-06" db="EMBL/GenBank/DDBJ databases">
        <title>The genome of a short-lived fish provides insights into sex chromosome evolution and the genetic control of aging.</title>
        <authorList>
            <person name="Reichwald K."/>
            <person name="Felder M."/>
            <person name="Petzold A."/>
            <person name="Koch P."/>
            <person name="Groth M."/>
            <person name="Platzer M."/>
        </authorList>
    </citation>
    <scope>NUCLEOTIDE SEQUENCE</scope>
    <source>
        <tissue evidence="1">Brain</tissue>
    </source>
</reference>
<reference evidence="1" key="1">
    <citation type="submission" date="2016-05" db="EMBL/GenBank/DDBJ databases">
        <authorList>
            <person name="Lavstsen T."/>
            <person name="Jespersen J.S."/>
        </authorList>
    </citation>
    <scope>NUCLEOTIDE SEQUENCE</scope>
    <source>
        <tissue evidence="1">Brain</tissue>
    </source>
</reference>
<name>A0A1A8BDZ0_NOTKA</name>
<feature type="non-terminal residue" evidence="1">
    <location>
        <position position="58"/>
    </location>
</feature>
<gene>
    <name evidence="1" type="primary">Nfu_g_1_012973</name>
</gene>
<dbReference type="EMBL" id="HADZ01001182">
    <property type="protein sequence ID" value="SBP65123.1"/>
    <property type="molecule type" value="Transcribed_RNA"/>
</dbReference>
<sequence length="58" mass="6937">IKSMKKMHKTLKVIIFFIKLEWGFEYIPIHFRYDVEIMELLCHSKSLFKFKGFGGLGL</sequence>
<organism evidence="1">
    <name type="scientific">Nothobranchius kadleci</name>
    <name type="common">African annual killifish</name>
    <dbReference type="NCBI Taxonomy" id="1051664"/>
    <lineage>
        <taxon>Eukaryota</taxon>
        <taxon>Metazoa</taxon>
        <taxon>Chordata</taxon>
        <taxon>Craniata</taxon>
        <taxon>Vertebrata</taxon>
        <taxon>Euteleostomi</taxon>
        <taxon>Actinopterygii</taxon>
        <taxon>Neopterygii</taxon>
        <taxon>Teleostei</taxon>
        <taxon>Neoteleostei</taxon>
        <taxon>Acanthomorphata</taxon>
        <taxon>Ovalentaria</taxon>
        <taxon>Atherinomorphae</taxon>
        <taxon>Cyprinodontiformes</taxon>
        <taxon>Nothobranchiidae</taxon>
        <taxon>Nothobranchius</taxon>
    </lineage>
</organism>
<proteinExistence type="predicted"/>
<accession>A0A1A8BDZ0</accession>
<evidence type="ECO:0000313" key="1">
    <source>
        <dbReference type="EMBL" id="SBP65123.1"/>
    </source>
</evidence>